<dbReference type="AlphaFoldDB" id="A0AA40KJY0"/>
<protein>
    <submittedName>
        <fullName evidence="2">Uncharacterized protein</fullName>
    </submittedName>
</protein>
<gene>
    <name evidence="2" type="ORF">K0M31_008666</name>
</gene>
<feature type="compositionally biased region" description="Polar residues" evidence="1">
    <location>
        <begin position="39"/>
        <end position="49"/>
    </location>
</feature>
<dbReference type="Proteomes" id="UP001177670">
    <property type="component" value="Unassembled WGS sequence"/>
</dbReference>
<sequence>MGLAGKGGESGCKRSPVYTEPLRARPVSRHDGIIANLMNRPSTHGQPSGDNEPDNDKRSVCPFNHPLTISSCSTKPRQGWKSLRSQDDLQRRWKESNADWQRSFHARDTTRHVFILDSFLVQQVV</sequence>
<organism evidence="2 3">
    <name type="scientific">Melipona bicolor</name>
    <dbReference type="NCBI Taxonomy" id="60889"/>
    <lineage>
        <taxon>Eukaryota</taxon>
        <taxon>Metazoa</taxon>
        <taxon>Ecdysozoa</taxon>
        <taxon>Arthropoda</taxon>
        <taxon>Hexapoda</taxon>
        <taxon>Insecta</taxon>
        <taxon>Pterygota</taxon>
        <taxon>Neoptera</taxon>
        <taxon>Endopterygota</taxon>
        <taxon>Hymenoptera</taxon>
        <taxon>Apocrita</taxon>
        <taxon>Aculeata</taxon>
        <taxon>Apoidea</taxon>
        <taxon>Anthophila</taxon>
        <taxon>Apidae</taxon>
        <taxon>Melipona</taxon>
    </lineage>
</organism>
<keyword evidence="3" id="KW-1185">Reference proteome</keyword>
<feature type="region of interest" description="Disordered" evidence="1">
    <location>
        <begin position="1"/>
        <end position="63"/>
    </location>
</feature>
<proteinExistence type="predicted"/>
<feature type="compositionally biased region" description="Gly residues" evidence="1">
    <location>
        <begin position="1"/>
        <end position="10"/>
    </location>
</feature>
<accession>A0AA40KJY0</accession>
<reference evidence="2" key="1">
    <citation type="submission" date="2021-10" db="EMBL/GenBank/DDBJ databases">
        <title>Melipona bicolor Genome sequencing and assembly.</title>
        <authorList>
            <person name="Araujo N.S."/>
            <person name="Arias M.C."/>
        </authorList>
    </citation>
    <scope>NUCLEOTIDE SEQUENCE</scope>
    <source>
        <strain evidence="2">USP_2M_L1-L4_2017</strain>
        <tissue evidence="2">Whole body</tissue>
    </source>
</reference>
<evidence type="ECO:0000313" key="3">
    <source>
        <dbReference type="Proteomes" id="UP001177670"/>
    </source>
</evidence>
<evidence type="ECO:0000313" key="2">
    <source>
        <dbReference type="EMBL" id="KAK1123030.1"/>
    </source>
</evidence>
<comment type="caution">
    <text evidence="2">The sequence shown here is derived from an EMBL/GenBank/DDBJ whole genome shotgun (WGS) entry which is preliminary data.</text>
</comment>
<name>A0AA40KJY0_9HYME</name>
<dbReference type="EMBL" id="JAHYIQ010000021">
    <property type="protein sequence ID" value="KAK1123030.1"/>
    <property type="molecule type" value="Genomic_DNA"/>
</dbReference>
<evidence type="ECO:0000256" key="1">
    <source>
        <dbReference type="SAM" id="MobiDB-lite"/>
    </source>
</evidence>